<evidence type="ECO:0000256" key="2">
    <source>
        <dbReference type="ARBA" id="ARBA00006920"/>
    </source>
</evidence>
<dbReference type="Proteomes" id="UP000248584">
    <property type="component" value="Unassembled WGS sequence"/>
</dbReference>
<evidence type="ECO:0000256" key="13">
    <source>
        <dbReference type="SAM" id="Phobius"/>
    </source>
</evidence>
<keyword evidence="11" id="KW-0407">Ion channel</keyword>
<comment type="subcellular location">
    <subcellularLocation>
        <location evidence="1">Membrane</location>
        <topology evidence="1">Multi-pass membrane protein</topology>
    </subcellularLocation>
</comment>
<keyword evidence="6" id="KW-0631">Potassium channel</keyword>
<reference evidence="14 15" key="1">
    <citation type="submission" date="2018-06" db="EMBL/GenBank/DDBJ databases">
        <title>Genomic Encyclopedia of Archaeal and Bacterial Type Strains, Phase II (KMG-II): from individual species to whole genera.</title>
        <authorList>
            <person name="Goeker M."/>
        </authorList>
    </citation>
    <scope>NUCLEOTIDE SEQUENCE [LARGE SCALE GENOMIC DNA]</scope>
    <source>
        <strain evidence="14 15">DSM 17205</strain>
    </source>
</reference>
<feature type="transmembrane region" description="Helical" evidence="13">
    <location>
        <begin position="53"/>
        <end position="73"/>
    </location>
</feature>
<evidence type="ECO:0000313" key="15">
    <source>
        <dbReference type="Proteomes" id="UP000248584"/>
    </source>
</evidence>
<evidence type="ECO:0000256" key="8">
    <source>
        <dbReference type="ARBA" id="ARBA00022989"/>
    </source>
</evidence>
<evidence type="ECO:0000256" key="1">
    <source>
        <dbReference type="ARBA" id="ARBA00004141"/>
    </source>
</evidence>
<feature type="transmembrane region" description="Helical" evidence="13">
    <location>
        <begin position="159"/>
        <end position="175"/>
    </location>
</feature>
<keyword evidence="10 13" id="KW-0472">Membrane</keyword>
<keyword evidence="8 13" id="KW-1133">Transmembrane helix</keyword>
<sequence length="214" mass="24896">MELTYDKNRVNNFTDAIFAIAMTLLVLDLVVPSYNELTTKGFGQVMQDLLPKFIGYAVSFLVIALYWSSHMNISKNLKHYNKGALGWNIMLLFMVVLMPFTTSFYCSTFVVNEPFIIYSINIIALSVFKYLMIRKIEKDQLIEKGYDPILFQWAKTRDLMAGLVWLFAIIVSLKFALLSRFSPLLLFPVLKFVDIVYKRKSTKRIKVKSRKKRT</sequence>
<feature type="transmembrane region" description="Helical" evidence="13">
    <location>
        <begin position="12"/>
        <end position="33"/>
    </location>
</feature>
<keyword evidence="15" id="KW-1185">Reference proteome</keyword>
<feature type="transmembrane region" description="Helical" evidence="13">
    <location>
        <begin position="85"/>
        <end position="110"/>
    </location>
</feature>
<comment type="similarity">
    <text evidence="2">Belongs to the TMEM175 family.</text>
</comment>
<dbReference type="RefSeq" id="WP_015363954.1">
    <property type="nucleotide sequence ID" value="NZ_QKZR01000005.1"/>
</dbReference>
<dbReference type="PANTHER" id="PTHR31462">
    <property type="entry name" value="ENDOSOMAL/LYSOSOMAL POTASSIUM CHANNEL TMEM175"/>
    <property type="match status" value="1"/>
</dbReference>
<accession>A0ABX5PVK6</accession>
<dbReference type="PANTHER" id="PTHR31462:SF5">
    <property type="entry name" value="ENDOSOMAL_LYSOSOMAL PROTON CHANNEL TMEM175"/>
    <property type="match status" value="1"/>
</dbReference>
<keyword evidence="3" id="KW-0813">Transport</keyword>
<keyword evidence="5 13" id="KW-0812">Transmembrane</keyword>
<evidence type="ECO:0000256" key="5">
    <source>
        <dbReference type="ARBA" id="ARBA00022692"/>
    </source>
</evidence>
<name>A0ABX5PVK6_9FLAO</name>
<comment type="catalytic activity">
    <reaction evidence="12">
        <text>K(+)(in) = K(+)(out)</text>
        <dbReference type="Rhea" id="RHEA:29463"/>
        <dbReference type="ChEBI" id="CHEBI:29103"/>
    </reaction>
</comment>
<evidence type="ECO:0000256" key="12">
    <source>
        <dbReference type="ARBA" id="ARBA00034430"/>
    </source>
</evidence>
<proteinExistence type="inferred from homology"/>
<feature type="transmembrane region" description="Helical" evidence="13">
    <location>
        <begin position="116"/>
        <end position="133"/>
    </location>
</feature>
<evidence type="ECO:0000313" key="14">
    <source>
        <dbReference type="EMBL" id="PZX38203.1"/>
    </source>
</evidence>
<evidence type="ECO:0000256" key="3">
    <source>
        <dbReference type="ARBA" id="ARBA00022448"/>
    </source>
</evidence>
<organism evidence="14 15">
    <name type="scientific">Nonlabens dokdonensis</name>
    <dbReference type="NCBI Taxonomy" id="328515"/>
    <lineage>
        <taxon>Bacteria</taxon>
        <taxon>Pseudomonadati</taxon>
        <taxon>Bacteroidota</taxon>
        <taxon>Flavobacteriia</taxon>
        <taxon>Flavobacteriales</taxon>
        <taxon>Flavobacteriaceae</taxon>
        <taxon>Nonlabens</taxon>
    </lineage>
</organism>
<evidence type="ECO:0000256" key="4">
    <source>
        <dbReference type="ARBA" id="ARBA00022538"/>
    </source>
</evidence>
<dbReference type="EMBL" id="QKZR01000005">
    <property type="protein sequence ID" value="PZX38203.1"/>
    <property type="molecule type" value="Genomic_DNA"/>
</dbReference>
<evidence type="ECO:0000256" key="10">
    <source>
        <dbReference type="ARBA" id="ARBA00023136"/>
    </source>
</evidence>
<evidence type="ECO:0000256" key="6">
    <source>
        <dbReference type="ARBA" id="ARBA00022826"/>
    </source>
</evidence>
<keyword evidence="7" id="KW-0630">Potassium</keyword>
<evidence type="ECO:0000256" key="9">
    <source>
        <dbReference type="ARBA" id="ARBA00023065"/>
    </source>
</evidence>
<gene>
    <name evidence="14" type="ORF">LX97_02784</name>
</gene>
<evidence type="ECO:0000256" key="7">
    <source>
        <dbReference type="ARBA" id="ARBA00022958"/>
    </source>
</evidence>
<protein>
    <submittedName>
        <fullName evidence="14">Membrane protein</fullName>
    </submittedName>
</protein>
<evidence type="ECO:0000256" key="11">
    <source>
        <dbReference type="ARBA" id="ARBA00023303"/>
    </source>
</evidence>
<dbReference type="InterPro" id="IPR010617">
    <property type="entry name" value="TMEM175-like"/>
</dbReference>
<keyword evidence="4" id="KW-0633">Potassium transport</keyword>
<keyword evidence="9" id="KW-0406">Ion transport</keyword>
<comment type="caution">
    <text evidence="14">The sequence shown here is derived from an EMBL/GenBank/DDBJ whole genome shotgun (WGS) entry which is preliminary data.</text>
</comment>
<dbReference type="Pfam" id="PF06736">
    <property type="entry name" value="TMEM175"/>
    <property type="match status" value="1"/>
</dbReference>